<dbReference type="STRING" id="1121306.SAMN02745196_00802"/>
<dbReference type="EMBL" id="FQXP01000003">
    <property type="protein sequence ID" value="SHH56685.1"/>
    <property type="molecule type" value="Genomic_DNA"/>
</dbReference>
<evidence type="ECO:0000313" key="3">
    <source>
        <dbReference type="Proteomes" id="UP000184526"/>
    </source>
</evidence>
<reference evidence="2 3" key="1">
    <citation type="submission" date="2016-11" db="EMBL/GenBank/DDBJ databases">
        <authorList>
            <person name="Jaros S."/>
            <person name="Januszkiewicz K."/>
            <person name="Wedrychowicz H."/>
        </authorList>
    </citation>
    <scope>NUCLEOTIDE SEQUENCE [LARGE SCALE GENOMIC DNA]</scope>
    <source>
        <strain evidence="2 3">DSM 3089</strain>
    </source>
</reference>
<dbReference type="PROSITE" id="PS50206">
    <property type="entry name" value="RHODANESE_3"/>
    <property type="match status" value="1"/>
</dbReference>
<keyword evidence="3" id="KW-1185">Reference proteome</keyword>
<dbReference type="SUPFAM" id="SSF52821">
    <property type="entry name" value="Rhodanese/Cell cycle control phosphatase"/>
    <property type="match status" value="1"/>
</dbReference>
<protein>
    <submittedName>
        <fullName evidence="2">Rhodanese-related sulfurtransferase</fullName>
    </submittedName>
</protein>
<organism evidence="2 3">
    <name type="scientific">Clostridium collagenovorans DSM 3089</name>
    <dbReference type="NCBI Taxonomy" id="1121306"/>
    <lineage>
        <taxon>Bacteria</taxon>
        <taxon>Bacillati</taxon>
        <taxon>Bacillota</taxon>
        <taxon>Clostridia</taxon>
        <taxon>Eubacteriales</taxon>
        <taxon>Clostridiaceae</taxon>
        <taxon>Clostridium</taxon>
    </lineage>
</organism>
<dbReference type="SMART" id="SM00450">
    <property type="entry name" value="RHOD"/>
    <property type="match status" value="1"/>
</dbReference>
<dbReference type="Gene3D" id="3.40.250.10">
    <property type="entry name" value="Rhodanese-like domain"/>
    <property type="match status" value="1"/>
</dbReference>
<keyword evidence="2" id="KW-0808">Transferase</keyword>
<evidence type="ECO:0000313" key="2">
    <source>
        <dbReference type="EMBL" id="SHH56685.1"/>
    </source>
</evidence>
<dbReference type="GO" id="GO:0016740">
    <property type="term" value="F:transferase activity"/>
    <property type="evidence" value="ECO:0007669"/>
    <property type="project" value="UniProtKB-KW"/>
</dbReference>
<dbReference type="Pfam" id="PF00581">
    <property type="entry name" value="Rhodanese"/>
    <property type="match status" value="1"/>
</dbReference>
<dbReference type="PANTHER" id="PTHR43031:SF1">
    <property type="entry name" value="PYRIDINE NUCLEOTIDE-DISULPHIDE OXIDOREDUCTASE"/>
    <property type="match status" value="1"/>
</dbReference>
<dbReference type="SUPFAM" id="SSF48452">
    <property type="entry name" value="TPR-like"/>
    <property type="match status" value="1"/>
</dbReference>
<dbReference type="Proteomes" id="UP000184526">
    <property type="component" value="Unassembled WGS sequence"/>
</dbReference>
<dbReference type="Gene3D" id="1.25.40.10">
    <property type="entry name" value="Tetratricopeptide repeat domain"/>
    <property type="match status" value="1"/>
</dbReference>
<dbReference type="InterPro" id="IPR050229">
    <property type="entry name" value="GlpE_sulfurtransferase"/>
</dbReference>
<dbReference type="InterPro" id="IPR001763">
    <property type="entry name" value="Rhodanese-like_dom"/>
</dbReference>
<evidence type="ECO:0000259" key="1">
    <source>
        <dbReference type="PROSITE" id="PS50206"/>
    </source>
</evidence>
<dbReference type="RefSeq" id="WP_072830268.1">
    <property type="nucleotide sequence ID" value="NZ_FQXP01000003.1"/>
</dbReference>
<dbReference type="CDD" id="cd00158">
    <property type="entry name" value="RHOD"/>
    <property type="match status" value="1"/>
</dbReference>
<feature type="domain" description="Rhodanese" evidence="1">
    <location>
        <begin position="740"/>
        <end position="822"/>
    </location>
</feature>
<dbReference type="InterPro" id="IPR011990">
    <property type="entry name" value="TPR-like_helical_dom_sf"/>
</dbReference>
<dbReference type="InterPro" id="IPR036873">
    <property type="entry name" value="Rhodanese-like_dom_sf"/>
</dbReference>
<dbReference type="OrthoDB" id="1653343at2"/>
<sequence>MYSVKNNKVKKILDIKHGHILGSMELDTVYIKGDTLSEASGYAENMELVILEGKSSTERTIELKDIAGYNFTVFLGDFTGDKKDDILIRGLYGGSAGLSYNLLYSYNNGNYNLIFDGAKFIENYPCNAEYENNYKVKVSSIKLNTSYLIDISKEDKLYLDLIYDKDGIFKKNVTPIVYDISAVNPVDYGLWKYYGLVISQRIIGQSNADTLGILETLIRWDQGKFRILSQGVEVSGYADSNNKFIRVKEKKDIIYVTPEKIKNKNLEKAILKHIEWDDKNKARYFYNYVDLNDNGNSDVVVYVYSGSHCTMEGCLVLVFKIEGGEYILLSKISPLKIPIVISNKKNSQYKNIIGVIDDDGSKDKYVNLIYDGEEYLENPSLGEEVMESDIAGVCLFKEKYLYDNGIELTCPKQNNNDIQSSRGKDEDCCIEAIKNHIQKIYKSVINEEIHIVKTKKSKLGLDLLSKYIVAYIFNGTMYIAILEKVNGAFKVIDTLKGKGTGSPYINFASLYKPYYNELIIGWKIHAKEYELEVYKYKGKKLQKLSHKRINFNLIDIEDIKPKDGLYELALWTLDKDKNYKVKILKQNGDSLIESEELEIEYYKKVVKYYMNLIEREPDNPAHWYYLADSLNKTKNKEYALKAIEKCLSFEVVYPSKESVKKLEKDIYYDNRSTNEDYEKDLDFTSIDNMLFKSRKFHKGNLGLEESYVFHSKKKGIKQCSIFRNEKKLINMDDLKNRLSKNQNIVLVDVRERYELYGEYAPMEGSINIPLNELKDRLNELKRFLQYDIVVVCTSGIRSFKGAEILMENGFENVYVLNGGLMGI</sequence>
<dbReference type="AlphaFoldDB" id="A0A1M5U0S6"/>
<dbReference type="PANTHER" id="PTHR43031">
    <property type="entry name" value="FAD-DEPENDENT OXIDOREDUCTASE"/>
    <property type="match status" value="1"/>
</dbReference>
<accession>A0A1M5U0S6</accession>
<name>A0A1M5U0S6_9CLOT</name>
<gene>
    <name evidence="2" type="ORF">SAMN02745196_00802</name>
</gene>
<proteinExistence type="predicted"/>